<dbReference type="PRINTS" id="PR00950">
    <property type="entry name" value="TYPE3IMSPROT"/>
</dbReference>
<feature type="transmembrane region" description="Helical" evidence="3">
    <location>
        <begin position="182"/>
        <end position="209"/>
    </location>
</feature>
<dbReference type="GO" id="GO:0005886">
    <property type="term" value="C:plasma membrane"/>
    <property type="evidence" value="ECO:0007669"/>
    <property type="project" value="TreeGrafter"/>
</dbReference>
<comment type="similarity">
    <text evidence="1">Belongs to the type III secretion exporter family.</text>
</comment>
<feature type="transmembrane region" description="Helical" evidence="3">
    <location>
        <begin position="79"/>
        <end position="104"/>
    </location>
</feature>
<name>A0A7W6A232_9SPHN</name>
<gene>
    <name evidence="4" type="ORF">GGQ88_003130</name>
</gene>
<evidence type="ECO:0000256" key="2">
    <source>
        <dbReference type="SAM" id="MobiDB-lite"/>
    </source>
</evidence>
<evidence type="ECO:0000256" key="3">
    <source>
        <dbReference type="SAM" id="Phobius"/>
    </source>
</evidence>
<keyword evidence="4" id="KW-0966">Cell projection</keyword>
<feature type="region of interest" description="Disordered" evidence="2">
    <location>
        <begin position="226"/>
        <end position="245"/>
    </location>
</feature>
<feature type="transmembrane region" description="Helical" evidence="3">
    <location>
        <begin position="32"/>
        <end position="53"/>
    </location>
</feature>
<evidence type="ECO:0000313" key="4">
    <source>
        <dbReference type="EMBL" id="MBB3861840.1"/>
    </source>
</evidence>
<reference evidence="4 5" key="1">
    <citation type="submission" date="2020-08" db="EMBL/GenBank/DDBJ databases">
        <title>Genomic Encyclopedia of Type Strains, Phase IV (KMG-IV): sequencing the most valuable type-strain genomes for metagenomic binning, comparative biology and taxonomic classification.</title>
        <authorList>
            <person name="Goeker M."/>
        </authorList>
    </citation>
    <scope>NUCLEOTIDE SEQUENCE [LARGE SCALE GENOMIC DNA]</scope>
    <source>
        <strain evidence="4 5">DSM 14552</strain>
    </source>
</reference>
<dbReference type="InterPro" id="IPR029025">
    <property type="entry name" value="T3SS_substrate_exporter_C"/>
</dbReference>
<dbReference type="EMBL" id="JACICY010000008">
    <property type="protein sequence ID" value="MBB3861840.1"/>
    <property type="molecule type" value="Genomic_DNA"/>
</dbReference>
<dbReference type="PANTHER" id="PTHR30531:SF12">
    <property type="entry name" value="FLAGELLAR BIOSYNTHETIC PROTEIN FLHB"/>
    <property type="match status" value="1"/>
</dbReference>
<accession>A0A7W6A232</accession>
<evidence type="ECO:0000313" key="5">
    <source>
        <dbReference type="Proteomes" id="UP000562395"/>
    </source>
</evidence>
<comment type="caution">
    <text evidence="4">The sequence shown here is derived from an EMBL/GenBank/DDBJ whole genome shotgun (WGS) entry which is preliminary data.</text>
</comment>
<protein>
    <submittedName>
        <fullName evidence="4">Flagellar biosynthetic protein FlhB</fullName>
    </submittedName>
</protein>
<dbReference type="PANTHER" id="PTHR30531">
    <property type="entry name" value="FLAGELLAR BIOSYNTHETIC PROTEIN FLHB"/>
    <property type="match status" value="1"/>
</dbReference>
<dbReference type="Pfam" id="PF01312">
    <property type="entry name" value="Bac_export_2"/>
    <property type="match status" value="1"/>
</dbReference>
<organism evidence="4 5">
    <name type="scientific">Novosphingobium hassiacum</name>
    <dbReference type="NCBI Taxonomy" id="173676"/>
    <lineage>
        <taxon>Bacteria</taxon>
        <taxon>Pseudomonadati</taxon>
        <taxon>Pseudomonadota</taxon>
        <taxon>Alphaproteobacteria</taxon>
        <taxon>Sphingomonadales</taxon>
        <taxon>Sphingomonadaceae</taxon>
        <taxon>Novosphingobium</taxon>
    </lineage>
</organism>
<keyword evidence="5" id="KW-1185">Reference proteome</keyword>
<feature type="region of interest" description="Disordered" evidence="2">
    <location>
        <begin position="1"/>
        <end position="23"/>
    </location>
</feature>
<sequence>MAETEGEKSFAPTEKRKKDAAKNGDVVRSRDLATAVGVLVGAAWLKFAGPWLFDAMQDTLRASLTLDRASIEDFAPRKLLLGSMIAVLPPVFVLGAMVLASSVFSQIGMSDGRWVSANLAFKASRINPMSGLKRMFGAQGWIELAKGLAKLALLGTIAWFWASDSLKTMIGLGHGDIHGQLVMAWDTITSLAFALASGLMIIALIDFPIQWIRRYFRLRMTLQEVKDESKESEGSPEQKGAIRNRQRQMAMGAMQSAMMKAQFVITNPTHFSVAMIYDPDLAPAPVVLAKGRGEKALAMRQLAAEMGVPTLEIPPLARSVYFTTRENQVIREDLYSAVASVLAFVLSLKRGDAVSLPAIDLPVHMRFDADGRPELVVQKAV</sequence>
<dbReference type="Gene3D" id="6.10.250.2080">
    <property type="match status" value="1"/>
</dbReference>
<keyword evidence="4" id="KW-0282">Flagellum</keyword>
<keyword evidence="4" id="KW-0969">Cilium</keyword>
<dbReference type="RefSeq" id="WP_183614346.1">
    <property type="nucleotide sequence ID" value="NZ_JACICY010000008.1"/>
</dbReference>
<dbReference type="SUPFAM" id="SSF160544">
    <property type="entry name" value="EscU C-terminal domain-like"/>
    <property type="match status" value="1"/>
</dbReference>
<dbReference type="GO" id="GO:0009306">
    <property type="term" value="P:protein secretion"/>
    <property type="evidence" value="ECO:0007669"/>
    <property type="project" value="InterPro"/>
</dbReference>
<dbReference type="Gene3D" id="3.40.1690.10">
    <property type="entry name" value="secretion proteins EscU"/>
    <property type="match status" value="1"/>
</dbReference>
<feature type="transmembrane region" description="Helical" evidence="3">
    <location>
        <begin position="144"/>
        <end position="162"/>
    </location>
</feature>
<keyword evidence="3" id="KW-0812">Transmembrane</keyword>
<keyword evidence="3" id="KW-0472">Membrane</keyword>
<dbReference type="Proteomes" id="UP000562395">
    <property type="component" value="Unassembled WGS sequence"/>
</dbReference>
<dbReference type="InterPro" id="IPR006135">
    <property type="entry name" value="T3SS_substrate_exporter"/>
</dbReference>
<keyword evidence="3" id="KW-1133">Transmembrane helix</keyword>
<dbReference type="AlphaFoldDB" id="A0A7W6A232"/>
<proteinExistence type="inferred from homology"/>
<evidence type="ECO:0000256" key="1">
    <source>
        <dbReference type="ARBA" id="ARBA00010690"/>
    </source>
</evidence>